<evidence type="ECO:0000313" key="4">
    <source>
        <dbReference type="Proteomes" id="UP001595604"/>
    </source>
</evidence>
<accession>A0ABV7ITT2</accession>
<evidence type="ECO:0008006" key="5">
    <source>
        <dbReference type="Google" id="ProtNLM"/>
    </source>
</evidence>
<organism evidence="3 4">
    <name type="scientific">Novosphingobium bradum</name>
    <dbReference type="NCBI Taxonomy" id="1737444"/>
    <lineage>
        <taxon>Bacteria</taxon>
        <taxon>Pseudomonadati</taxon>
        <taxon>Pseudomonadota</taxon>
        <taxon>Alphaproteobacteria</taxon>
        <taxon>Sphingomonadales</taxon>
        <taxon>Sphingomonadaceae</taxon>
        <taxon>Novosphingobium</taxon>
    </lineage>
</organism>
<keyword evidence="4" id="KW-1185">Reference proteome</keyword>
<gene>
    <name evidence="3" type="ORF">ACFOD9_10215</name>
</gene>
<dbReference type="Proteomes" id="UP001595604">
    <property type="component" value="Unassembled WGS sequence"/>
</dbReference>
<evidence type="ECO:0000256" key="1">
    <source>
        <dbReference type="SAM" id="MobiDB-lite"/>
    </source>
</evidence>
<keyword evidence="2" id="KW-1133">Transmembrane helix</keyword>
<sequence>MTRPAGLAPTSLALTALAVLAVADLALLLAMTRAGLPGTRAGGALHLGLALAALGSARGLDERLAGWDGLALPLGIVAGPVGVLLLALLRPWPILPARAAEPDEEPLNRPAADDKVATTIARITDQRLRFPAANRLHSLATVLRHGDLASRCMALQTVVRSFEPKLSPLVAIALCDPDQTVRALAAATSAQVNANLAARVARIEAPGDDDQALSCEARFEAAMVLFDHGLNNVLLSQAQRLVLRCKAATMLQGLAREGDGLGRLRAPVTAALVRLGADAGGTSPARGKRGTVRGRAPGGKRADRLREAPA</sequence>
<proteinExistence type="predicted"/>
<feature type="compositionally biased region" description="Basic and acidic residues" evidence="1">
    <location>
        <begin position="300"/>
        <end position="310"/>
    </location>
</feature>
<evidence type="ECO:0000256" key="2">
    <source>
        <dbReference type="SAM" id="Phobius"/>
    </source>
</evidence>
<feature type="transmembrane region" description="Helical" evidence="2">
    <location>
        <begin position="43"/>
        <end position="60"/>
    </location>
</feature>
<reference evidence="4" key="1">
    <citation type="journal article" date="2019" name="Int. J. Syst. Evol. Microbiol.">
        <title>The Global Catalogue of Microorganisms (GCM) 10K type strain sequencing project: providing services to taxonomists for standard genome sequencing and annotation.</title>
        <authorList>
            <consortium name="The Broad Institute Genomics Platform"/>
            <consortium name="The Broad Institute Genome Sequencing Center for Infectious Disease"/>
            <person name="Wu L."/>
            <person name="Ma J."/>
        </authorList>
    </citation>
    <scope>NUCLEOTIDE SEQUENCE [LARGE SCALE GENOMIC DNA]</scope>
    <source>
        <strain evidence="4">KCTC 42984</strain>
    </source>
</reference>
<feature type="transmembrane region" description="Helical" evidence="2">
    <location>
        <begin position="72"/>
        <end position="89"/>
    </location>
</feature>
<dbReference type="RefSeq" id="WP_379510011.1">
    <property type="nucleotide sequence ID" value="NZ_JBHRTQ010000008.1"/>
</dbReference>
<feature type="transmembrane region" description="Helical" evidence="2">
    <location>
        <begin position="12"/>
        <end position="31"/>
    </location>
</feature>
<comment type="caution">
    <text evidence="3">The sequence shown here is derived from an EMBL/GenBank/DDBJ whole genome shotgun (WGS) entry which is preliminary data.</text>
</comment>
<evidence type="ECO:0000313" key="3">
    <source>
        <dbReference type="EMBL" id="MFC3174626.1"/>
    </source>
</evidence>
<feature type="region of interest" description="Disordered" evidence="1">
    <location>
        <begin position="279"/>
        <end position="310"/>
    </location>
</feature>
<protein>
    <recommendedName>
        <fullName evidence="5">HEAT repeat domain-containing protein</fullName>
    </recommendedName>
</protein>
<keyword evidence="2" id="KW-0812">Transmembrane</keyword>
<name>A0ABV7ITT2_9SPHN</name>
<keyword evidence="2" id="KW-0472">Membrane</keyword>
<dbReference type="EMBL" id="JBHRTQ010000008">
    <property type="protein sequence ID" value="MFC3174626.1"/>
    <property type="molecule type" value="Genomic_DNA"/>
</dbReference>